<keyword evidence="1" id="KW-0646">Protease inhibitor</keyword>
<feature type="domain" description="BPTI/Kunitz inhibitor" evidence="4">
    <location>
        <begin position="160"/>
        <end position="217"/>
    </location>
</feature>
<reference evidence="5" key="1">
    <citation type="submission" date="2019-12" db="EMBL/GenBank/DDBJ databases">
        <title>The sialotranscriptome of the gopher-tortoise tick, Amblyomma tuberculatum.</title>
        <authorList>
            <person name="Karim S."/>
            <person name="Andersen J."/>
            <person name="Kumar D."/>
            <person name="Adamson S."/>
            <person name="Ennen J."/>
            <person name="Qualis C.P."/>
            <person name="Ribeiro J.M.C."/>
        </authorList>
    </citation>
    <scope>NUCLEOTIDE SEQUENCE</scope>
    <source>
        <strain evidence="5">Removed</strain>
        <tissue evidence="5">Salivary glands</tissue>
    </source>
</reference>
<dbReference type="PANTHER" id="PTHR10083:SF374">
    <property type="entry name" value="BPTI_KUNITZ INHIBITOR DOMAIN-CONTAINING PROTEIN"/>
    <property type="match status" value="1"/>
</dbReference>
<organism evidence="5">
    <name type="scientific">Amblyomma tuberculatum</name>
    <dbReference type="NCBI Taxonomy" id="48802"/>
    <lineage>
        <taxon>Eukaryota</taxon>
        <taxon>Metazoa</taxon>
        <taxon>Ecdysozoa</taxon>
        <taxon>Arthropoda</taxon>
        <taxon>Chelicerata</taxon>
        <taxon>Arachnida</taxon>
        <taxon>Acari</taxon>
        <taxon>Parasitiformes</taxon>
        <taxon>Ixodida</taxon>
        <taxon>Ixodoidea</taxon>
        <taxon>Ixodidae</taxon>
        <taxon>Amblyomminae</taxon>
        <taxon>Amblyomma</taxon>
    </lineage>
</organism>
<keyword evidence="3" id="KW-1015">Disulfide bond</keyword>
<name>A0A6M2E5D7_9ACAR</name>
<dbReference type="SMART" id="SM00131">
    <property type="entry name" value="KU"/>
    <property type="match status" value="4"/>
</dbReference>
<evidence type="ECO:0000259" key="4">
    <source>
        <dbReference type="PROSITE" id="PS50279"/>
    </source>
</evidence>
<accession>A0A6M2E5D7</accession>
<sequence length="284" mass="33016">MWKELEVVVLTVPMFLMALSEITWTAGFRRLCDTTQKQKCYQPLQGYDNCRAAHVGYRFNHEKRRCEEYRYGCPETPNHFSTWQECQLQCGQCFGVDPCPLPKDVGYRCRGKRVDINYWFNKSSQTCELFQYNGCGGNGNNFIEQRECWDRCASYIKNVCKYPIHGGGSCLKGNEFTKDELVFGYNNVNGKCEKFLYGGCYGYSNRFKTAKDCWRTCANTSHCLLPKRGRKSGLFGAYTYDQDEDACKRVRYTFGGDFWPQYNKFSTLEQCQHECSPFHQHTSG</sequence>
<dbReference type="PROSITE" id="PS50279">
    <property type="entry name" value="BPTI_KUNITZ_2"/>
    <property type="match status" value="3"/>
</dbReference>
<proteinExistence type="predicted"/>
<evidence type="ECO:0000256" key="1">
    <source>
        <dbReference type="ARBA" id="ARBA00022690"/>
    </source>
</evidence>
<evidence type="ECO:0000256" key="3">
    <source>
        <dbReference type="ARBA" id="ARBA00023157"/>
    </source>
</evidence>
<dbReference type="Pfam" id="PF00014">
    <property type="entry name" value="Kunitz_BPTI"/>
    <property type="match status" value="3"/>
</dbReference>
<keyword evidence="2" id="KW-0722">Serine protease inhibitor</keyword>
<evidence type="ECO:0000256" key="2">
    <source>
        <dbReference type="ARBA" id="ARBA00022900"/>
    </source>
</evidence>
<dbReference type="InterPro" id="IPR002223">
    <property type="entry name" value="Kunitz_BPTI"/>
</dbReference>
<feature type="domain" description="BPTI/Kunitz inhibitor" evidence="4">
    <location>
        <begin position="99"/>
        <end position="152"/>
    </location>
</feature>
<protein>
    <recommendedName>
        <fullName evidence="4">BPTI/Kunitz inhibitor domain-containing protein</fullName>
    </recommendedName>
</protein>
<dbReference type="SUPFAM" id="SSF57362">
    <property type="entry name" value="BPTI-like"/>
    <property type="match status" value="4"/>
</dbReference>
<dbReference type="PANTHER" id="PTHR10083">
    <property type="entry name" value="KUNITZ-TYPE PROTEASE INHIBITOR-RELATED"/>
    <property type="match status" value="1"/>
</dbReference>
<dbReference type="EMBL" id="GIDH01001726">
    <property type="protein sequence ID" value="NOV53669.1"/>
    <property type="molecule type" value="Transcribed_RNA"/>
</dbReference>
<dbReference type="Gene3D" id="4.10.410.10">
    <property type="entry name" value="Pancreatic trypsin inhibitor Kunitz domain"/>
    <property type="match status" value="4"/>
</dbReference>
<dbReference type="InterPro" id="IPR020901">
    <property type="entry name" value="Prtase_inh_Kunz-CS"/>
</dbReference>
<dbReference type="InterPro" id="IPR050098">
    <property type="entry name" value="TFPI/VKTCI-like"/>
</dbReference>
<dbReference type="GO" id="GO:0004867">
    <property type="term" value="F:serine-type endopeptidase inhibitor activity"/>
    <property type="evidence" value="ECO:0007669"/>
    <property type="project" value="UniProtKB-KW"/>
</dbReference>
<dbReference type="CDD" id="cd00109">
    <property type="entry name" value="Kunitz-type"/>
    <property type="match status" value="1"/>
</dbReference>
<evidence type="ECO:0000313" key="5">
    <source>
        <dbReference type="EMBL" id="NOV53669.1"/>
    </source>
</evidence>
<dbReference type="PROSITE" id="PS00280">
    <property type="entry name" value="BPTI_KUNITZ_1"/>
    <property type="match status" value="2"/>
</dbReference>
<feature type="domain" description="BPTI/Kunitz inhibitor" evidence="4">
    <location>
        <begin position="40"/>
        <end position="90"/>
    </location>
</feature>
<dbReference type="InterPro" id="IPR036880">
    <property type="entry name" value="Kunitz_BPTI_sf"/>
</dbReference>
<dbReference type="AlphaFoldDB" id="A0A6M2E5D7"/>
<dbReference type="GO" id="GO:0005615">
    <property type="term" value="C:extracellular space"/>
    <property type="evidence" value="ECO:0007669"/>
    <property type="project" value="TreeGrafter"/>
</dbReference>